<dbReference type="OrthoDB" id="191918at2759"/>
<evidence type="ECO:0000256" key="6">
    <source>
        <dbReference type="SAM" id="SignalP"/>
    </source>
</evidence>
<dbReference type="UniPathway" id="UPA00120">
    <property type="reaction ID" value="UER00203"/>
</dbReference>
<dbReference type="EMBL" id="KZ451895">
    <property type="protein sequence ID" value="PKA65485.1"/>
    <property type="molecule type" value="Genomic_DNA"/>
</dbReference>
<accession>A0A2I0BCH4</accession>
<dbReference type="InterPro" id="IPR036263">
    <property type="entry name" value="Chorismate_II_sf"/>
</dbReference>
<gene>
    <name evidence="7" type="primary">CM2</name>
    <name evidence="7" type="ORF">AXF42_Ash005819</name>
</gene>
<keyword evidence="5 7" id="KW-0413">Isomerase</keyword>
<dbReference type="InterPro" id="IPR037039">
    <property type="entry name" value="CM_AroQ_sf_eucaryotic"/>
</dbReference>
<evidence type="ECO:0000256" key="5">
    <source>
        <dbReference type="ARBA" id="ARBA00023235"/>
    </source>
</evidence>
<evidence type="ECO:0000313" key="8">
    <source>
        <dbReference type="Proteomes" id="UP000236161"/>
    </source>
</evidence>
<dbReference type="InterPro" id="IPR008238">
    <property type="entry name" value="Chorismate_mutase_AroQ_euk"/>
</dbReference>
<dbReference type="GO" id="GO:0005737">
    <property type="term" value="C:cytoplasm"/>
    <property type="evidence" value="ECO:0007669"/>
    <property type="project" value="UniProtKB-SubCell"/>
</dbReference>
<evidence type="ECO:0000313" key="7">
    <source>
        <dbReference type="EMBL" id="PKA65485.1"/>
    </source>
</evidence>
<dbReference type="Gene3D" id="1.10.590.10">
    <property type="entry name" value="Chorismate mutase, AroQ class superfamily, eukaryotic"/>
    <property type="match status" value="1"/>
</dbReference>
<dbReference type="EC" id="5.4.99.5" evidence="3"/>
<proteinExistence type="predicted"/>
<evidence type="ECO:0000256" key="3">
    <source>
        <dbReference type="ARBA" id="ARBA00012404"/>
    </source>
</evidence>
<protein>
    <recommendedName>
        <fullName evidence="3">chorismate mutase</fullName>
        <ecNumber evidence="3">5.4.99.5</ecNumber>
    </recommendedName>
</protein>
<evidence type="ECO:0000256" key="1">
    <source>
        <dbReference type="ARBA" id="ARBA00000824"/>
    </source>
</evidence>
<name>A0A2I0BCH4_9ASPA</name>
<feature type="chain" id="PRO_5014136053" description="chorismate mutase" evidence="6">
    <location>
        <begin position="24"/>
        <end position="312"/>
    </location>
</feature>
<dbReference type="PROSITE" id="PS51169">
    <property type="entry name" value="CHORISMATE_MUT_3"/>
    <property type="match status" value="1"/>
</dbReference>
<keyword evidence="6" id="KW-0732">Signal</keyword>
<dbReference type="NCBIfam" id="TIGR01802">
    <property type="entry name" value="CM_pl-yst"/>
    <property type="match status" value="1"/>
</dbReference>
<dbReference type="Proteomes" id="UP000236161">
    <property type="component" value="Unassembled WGS sequence"/>
</dbReference>
<dbReference type="AlphaFoldDB" id="A0A2I0BCH4"/>
<comment type="catalytic activity">
    <reaction evidence="1">
        <text>chorismate = prephenate</text>
        <dbReference type="Rhea" id="RHEA:13897"/>
        <dbReference type="ChEBI" id="CHEBI:29748"/>
        <dbReference type="ChEBI" id="CHEBI:29934"/>
        <dbReference type="EC" id="5.4.99.5"/>
    </reaction>
</comment>
<evidence type="ECO:0000256" key="4">
    <source>
        <dbReference type="ARBA" id="ARBA00022490"/>
    </source>
</evidence>
<keyword evidence="4" id="KW-0963">Cytoplasm</keyword>
<feature type="signal peptide" evidence="6">
    <location>
        <begin position="1"/>
        <end position="23"/>
    </location>
</feature>
<dbReference type="GO" id="GO:0004106">
    <property type="term" value="F:chorismate mutase activity"/>
    <property type="evidence" value="ECO:0007669"/>
    <property type="project" value="UniProtKB-EC"/>
</dbReference>
<dbReference type="PANTHER" id="PTHR21145">
    <property type="entry name" value="CHORISMATE MUTASE"/>
    <property type="match status" value="1"/>
</dbReference>
<sequence>MASHPVFFLCSISYLLLSSCSHSASLPEDFSLESLRVSLERQEDFIIFSLIERARYPYNSPAYQQPSSSLRQGRSSSLAELFVMKTEAIAAQFGRYQNPEELPFFPDDASATALLLPHKFDQILRPSAASVNVSKSIWNMYFNRLLPLLTTSGDDGNYQQSLESDLICLQALSKRIHYGRFVSEMKFRANPQDFIPAIQAQDSTALNKLVTFKSVEEATIKRVSKKAKIFGQDVIQFTRSLKPGRFDDSSGAAFAAQGFSSPTQEDSSFSYFGAAVFFLLPSLQQIDPFVFPASAPLLFLSWHRSGFLQGRS</sequence>
<comment type="subcellular location">
    <subcellularLocation>
        <location evidence="2">Cytoplasm</location>
    </subcellularLocation>
</comment>
<organism evidence="7 8">
    <name type="scientific">Apostasia shenzhenica</name>
    <dbReference type="NCBI Taxonomy" id="1088818"/>
    <lineage>
        <taxon>Eukaryota</taxon>
        <taxon>Viridiplantae</taxon>
        <taxon>Streptophyta</taxon>
        <taxon>Embryophyta</taxon>
        <taxon>Tracheophyta</taxon>
        <taxon>Spermatophyta</taxon>
        <taxon>Magnoliopsida</taxon>
        <taxon>Liliopsida</taxon>
        <taxon>Asparagales</taxon>
        <taxon>Orchidaceae</taxon>
        <taxon>Apostasioideae</taxon>
        <taxon>Apostasia</taxon>
    </lineage>
</organism>
<dbReference type="SUPFAM" id="SSF48600">
    <property type="entry name" value="Chorismate mutase II"/>
    <property type="match status" value="1"/>
</dbReference>
<dbReference type="STRING" id="1088818.A0A2I0BCH4"/>
<evidence type="ECO:0000256" key="2">
    <source>
        <dbReference type="ARBA" id="ARBA00004496"/>
    </source>
</evidence>
<dbReference type="GO" id="GO:0009073">
    <property type="term" value="P:aromatic amino acid family biosynthetic process"/>
    <property type="evidence" value="ECO:0007669"/>
    <property type="project" value="InterPro"/>
</dbReference>
<keyword evidence="8" id="KW-1185">Reference proteome</keyword>
<dbReference type="PANTHER" id="PTHR21145:SF12">
    <property type="entry name" value="CHORISMATE MUTASE"/>
    <property type="match status" value="1"/>
</dbReference>
<dbReference type="GO" id="GO:0046417">
    <property type="term" value="P:chorismate metabolic process"/>
    <property type="evidence" value="ECO:0007669"/>
    <property type="project" value="InterPro"/>
</dbReference>
<reference evidence="7 8" key="1">
    <citation type="journal article" date="2017" name="Nature">
        <title>The Apostasia genome and the evolution of orchids.</title>
        <authorList>
            <person name="Zhang G.Q."/>
            <person name="Liu K.W."/>
            <person name="Li Z."/>
            <person name="Lohaus R."/>
            <person name="Hsiao Y.Y."/>
            <person name="Niu S.C."/>
            <person name="Wang J.Y."/>
            <person name="Lin Y.C."/>
            <person name="Xu Q."/>
            <person name="Chen L.J."/>
            <person name="Yoshida K."/>
            <person name="Fujiwara S."/>
            <person name="Wang Z.W."/>
            <person name="Zhang Y.Q."/>
            <person name="Mitsuda N."/>
            <person name="Wang M."/>
            <person name="Liu G.H."/>
            <person name="Pecoraro L."/>
            <person name="Huang H.X."/>
            <person name="Xiao X.J."/>
            <person name="Lin M."/>
            <person name="Wu X.Y."/>
            <person name="Wu W.L."/>
            <person name="Chen Y.Y."/>
            <person name="Chang S.B."/>
            <person name="Sakamoto S."/>
            <person name="Ohme-Takagi M."/>
            <person name="Yagi M."/>
            <person name="Zeng S.J."/>
            <person name="Shen C.Y."/>
            <person name="Yeh C.M."/>
            <person name="Luo Y.B."/>
            <person name="Tsai W.C."/>
            <person name="Van de Peer Y."/>
            <person name="Liu Z.J."/>
        </authorList>
    </citation>
    <scope>NUCLEOTIDE SEQUENCE [LARGE SCALE GENOMIC DNA]</scope>
    <source>
        <strain evidence="8">cv. Shenzhen</strain>
        <tissue evidence="7">Stem</tissue>
    </source>
</reference>